<feature type="region of interest" description="Disordered" evidence="2">
    <location>
        <begin position="112"/>
        <end position="142"/>
    </location>
</feature>
<dbReference type="AlphaFoldDB" id="A0A5C3EIC7"/>
<feature type="domain" description="Essential protein Yae1 N-terminal" evidence="3">
    <location>
        <begin position="29"/>
        <end position="67"/>
    </location>
</feature>
<evidence type="ECO:0000259" key="3">
    <source>
        <dbReference type="Pfam" id="PF09811"/>
    </source>
</evidence>
<gene>
    <name evidence="4" type="ORF">UTRI_05817</name>
</gene>
<dbReference type="PANTHER" id="PTHR28532">
    <property type="entry name" value="GEO13458P1"/>
    <property type="match status" value="1"/>
</dbReference>
<sequence length="219" mass="23942">MMIMVDTIDAIDFDIDAINNVEEAAYREGYQQGFDHGALHGTFEGRELGREKGFELWEEVGFYKGMAEVWRECLEQADAAGHSSRKQSKQIQHLAGLEKLVSFFPMTNTSSDSSLDISQPAGSDAQVEQAANDDADADAEVDASNDDDLAKLDMLTLLEKIRAKYRLTCSVLGVPPQRTAFLAQIGTSQGDAQSQDAAKTETKSVLVAGKLVDPSQLKY</sequence>
<feature type="compositionally biased region" description="Polar residues" evidence="2">
    <location>
        <begin position="112"/>
        <end position="121"/>
    </location>
</feature>
<keyword evidence="5" id="KW-1185">Reference proteome</keyword>
<dbReference type="InterPro" id="IPR052436">
    <property type="entry name" value="LTO1_adapter"/>
</dbReference>
<protein>
    <recommendedName>
        <fullName evidence="3">Essential protein Yae1 N-terminal domain-containing protein</fullName>
    </recommendedName>
</protein>
<comment type="similarity">
    <text evidence="1">Belongs to the LTO1 family.</text>
</comment>
<dbReference type="OrthoDB" id="48036at2759"/>
<organism evidence="4 5">
    <name type="scientific">Ustilago trichophora</name>
    <dbReference type="NCBI Taxonomy" id="86804"/>
    <lineage>
        <taxon>Eukaryota</taxon>
        <taxon>Fungi</taxon>
        <taxon>Dikarya</taxon>
        <taxon>Basidiomycota</taxon>
        <taxon>Ustilaginomycotina</taxon>
        <taxon>Ustilaginomycetes</taxon>
        <taxon>Ustilaginales</taxon>
        <taxon>Ustilaginaceae</taxon>
        <taxon>Ustilago</taxon>
    </lineage>
</organism>
<accession>A0A5C3EIC7</accession>
<dbReference type="EMBL" id="OOIN01000032">
    <property type="protein sequence ID" value="SPO30353.1"/>
    <property type="molecule type" value="Genomic_DNA"/>
</dbReference>
<evidence type="ECO:0000256" key="1">
    <source>
        <dbReference type="ARBA" id="ARBA00038090"/>
    </source>
</evidence>
<reference evidence="4 5" key="1">
    <citation type="submission" date="2018-03" db="EMBL/GenBank/DDBJ databases">
        <authorList>
            <person name="Guldener U."/>
        </authorList>
    </citation>
    <scope>NUCLEOTIDE SEQUENCE [LARGE SCALE GENOMIC DNA]</scope>
    <source>
        <strain evidence="4 5">NBRC100155</strain>
    </source>
</reference>
<dbReference type="Proteomes" id="UP000324022">
    <property type="component" value="Unassembled WGS sequence"/>
</dbReference>
<evidence type="ECO:0000256" key="2">
    <source>
        <dbReference type="SAM" id="MobiDB-lite"/>
    </source>
</evidence>
<evidence type="ECO:0000313" key="5">
    <source>
        <dbReference type="Proteomes" id="UP000324022"/>
    </source>
</evidence>
<evidence type="ECO:0000313" key="4">
    <source>
        <dbReference type="EMBL" id="SPO30353.1"/>
    </source>
</evidence>
<dbReference type="InterPro" id="IPR019191">
    <property type="entry name" value="Essential_protein_Yae1_N"/>
</dbReference>
<name>A0A5C3EIC7_9BASI</name>
<feature type="compositionally biased region" description="Acidic residues" evidence="2">
    <location>
        <begin position="131"/>
        <end position="142"/>
    </location>
</feature>
<proteinExistence type="inferred from homology"/>
<dbReference type="PANTHER" id="PTHR28532:SF1">
    <property type="entry name" value="ORAL CANCER OVEREXPRESSED 1"/>
    <property type="match status" value="1"/>
</dbReference>
<dbReference type="Pfam" id="PF09811">
    <property type="entry name" value="Yae1_N"/>
    <property type="match status" value="1"/>
</dbReference>